<dbReference type="AntiFam" id="ANF00010">
    <property type="entry name" value="tRNA translation"/>
</dbReference>
<dbReference type="Proteomes" id="UP000274131">
    <property type="component" value="Unassembled WGS sequence"/>
</dbReference>
<name>A0A0N4VQB5_ENTVE</name>
<dbReference type="WBParaSite" id="EVEC_0001321401-mRNA-1">
    <property type="protein sequence ID" value="EVEC_0001321401-mRNA-1"/>
    <property type="gene ID" value="EVEC_0001321401"/>
</dbReference>
<reference evidence="1 2" key="2">
    <citation type="submission" date="2018-10" db="EMBL/GenBank/DDBJ databases">
        <authorList>
            <consortium name="Pathogen Informatics"/>
        </authorList>
    </citation>
    <scope>NUCLEOTIDE SEQUENCE [LARGE SCALE GENOMIC DNA]</scope>
</reference>
<accession>A0A0N4VQB5</accession>
<protein>
    <submittedName>
        <fullName evidence="3">Zeta_toxin domain-containing protein</fullName>
    </submittedName>
</protein>
<reference evidence="3" key="1">
    <citation type="submission" date="2017-02" db="UniProtKB">
        <authorList>
            <consortium name="WormBaseParasite"/>
        </authorList>
    </citation>
    <scope>IDENTIFICATION</scope>
</reference>
<evidence type="ECO:0000313" key="1">
    <source>
        <dbReference type="EMBL" id="VDD97610.1"/>
    </source>
</evidence>
<keyword evidence="2" id="KW-1185">Reference proteome</keyword>
<gene>
    <name evidence="1" type="ORF">EVEC_LOCUS12361</name>
</gene>
<dbReference type="EMBL" id="UXUI01014323">
    <property type="protein sequence ID" value="VDD97610.1"/>
    <property type="molecule type" value="Genomic_DNA"/>
</dbReference>
<evidence type="ECO:0000313" key="2">
    <source>
        <dbReference type="Proteomes" id="UP000274131"/>
    </source>
</evidence>
<organism evidence="3">
    <name type="scientific">Enterobius vermicularis</name>
    <name type="common">Human pinworm</name>
    <dbReference type="NCBI Taxonomy" id="51028"/>
    <lineage>
        <taxon>Eukaryota</taxon>
        <taxon>Metazoa</taxon>
        <taxon>Ecdysozoa</taxon>
        <taxon>Nematoda</taxon>
        <taxon>Chromadorea</taxon>
        <taxon>Rhabditida</taxon>
        <taxon>Spirurina</taxon>
        <taxon>Oxyuridomorpha</taxon>
        <taxon>Oxyuroidea</taxon>
        <taxon>Oxyuridae</taxon>
        <taxon>Enterobius</taxon>
    </lineage>
</organism>
<dbReference type="OrthoDB" id="5872161at2759"/>
<sequence length="152" mass="17114">MADWSTGIILASGARGHGFDHRLSPIFQRAYAERRVLDFFTSYLITSRGVGARVAQLVEHQSFNLRVVCSSPTKYERQILTGLFHNRERYGGVFKAMDFQSILVSRRELKSHRGRLAAGGRLAQLVEHQTFNLRVVGSSPTVSARELESHRG</sequence>
<proteinExistence type="predicted"/>
<evidence type="ECO:0000313" key="3">
    <source>
        <dbReference type="WBParaSite" id="EVEC_0001321401-mRNA-1"/>
    </source>
</evidence>
<dbReference type="AlphaFoldDB" id="A0A0N4VQB5"/>